<protein>
    <recommendedName>
        <fullName evidence="3">F-box domain-containing protein</fullName>
    </recommendedName>
</protein>
<dbReference type="InParanoid" id="A0A0H2RW74"/>
<accession>A0A0H2RW74</accession>
<dbReference type="EMBL" id="KQ085955">
    <property type="protein sequence ID" value="KLO13683.1"/>
    <property type="molecule type" value="Genomic_DNA"/>
</dbReference>
<gene>
    <name evidence="1" type="ORF">SCHPADRAFT_997118</name>
</gene>
<dbReference type="OrthoDB" id="2269034at2759"/>
<dbReference type="AlphaFoldDB" id="A0A0H2RW74"/>
<evidence type="ECO:0000313" key="2">
    <source>
        <dbReference type="Proteomes" id="UP000053477"/>
    </source>
</evidence>
<keyword evidence="2" id="KW-1185">Reference proteome</keyword>
<evidence type="ECO:0008006" key="3">
    <source>
        <dbReference type="Google" id="ProtNLM"/>
    </source>
</evidence>
<organism evidence="1 2">
    <name type="scientific">Schizopora paradoxa</name>
    <dbReference type="NCBI Taxonomy" id="27342"/>
    <lineage>
        <taxon>Eukaryota</taxon>
        <taxon>Fungi</taxon>
        <taxon>Dikarya</taxon>
        <taxon>Basidiomycota</taxon>
        <taxon>Agaricomycotina</taxon>
        <taxon>Agaricomycetes</taxon>
        <taxon>Hymenochaetales</taxon>
        <taxon>Schizoporaceae</taxon>
        <taxon>Schizopora</taxon>
    </lineage>
</organism>
<name>A0A0H2RW74_9AGAM</name>
<proteinExistence type="predicted"/>
<evidence type="ECO:0000313" key="1">
    <source>
        <dbReference type="EMBL" id="KLO13683.1"/>
    </source>
</evidence>
<reference evidence="1 2" key="1">
    <citation type="submission" date="2015-04" db="EMBL/GenBank/DDBJ databases">
        <title>Complete genome sequence of Schizopora paradoxa KUC8140, a cosmopolitan wood degrader in East Asia.</title>
        <authorList>
            <consortium name="DOE Joint Genome Institute"/>
            <person name="Min B."/>
            <person name="Park H."/>
            <person name="Jang Y."/>
            <person name="Kim J.-J."/>
            <person name="Kim K.H."/>
            <person name="Pangilinan J."/>
            <person name="Lipzen A."/>
            <person name="Riley R."/>
            <person name="Grigoriev I.V."/>
            <person name="Spatafora J.W."/>
            <person name="Choi I.-G."/>
        </authorList>
    </citation>
    <scope>NUCLEOTIDE SEQUENCE [LARGE SCALE GENOMIC DNA]</scope>
    <source>
        <strain evidence="1 2">KUC8140</strain>
    </source>
</reference>
<dbReference type="Proteomes" id="UP000053477">
    <property type="component" value="Unassembled WGS sequence"/>
</dbReference>
<sequence>MEDIDRRTESTCVGVDVDNLIKALNSWKTQGDPLGPVWRREIEDISARHNFNNITVSHLSSLPQRSRALKDTFEAVIKALDTLRSTLVPDMNAARSTFVSVSRMCGLATLPDLLLREVFFHAVINRSGIVEVETSIILSQINQRFRRVALSTADLWTNITLSPRSRSYVDSCVTRSGDRLIDISCSFNLSRRSDFQRTLEAIALVIPAASRWRSFKLEFETESYHPRGEEPPDFRKVLFTLDQLSLPNLQVIDFRHKISVSPGDNTLPPAHSIIHLTLPFCGINWIVPELRSLKLQNYIPCGGESRALPFMHVSSMDLHFSSSCWPSERITECLIASPQLADLTLVLGRTTFVHSEAATPISLSSIRRLKLKFTYIGDTRSLGLLDVVALPGCLELSIYIADGKDGSPFLDNGETEDDGLGILDLRSFTDAIFARPHLFPVVEILRVDIKIRESRDFISVLATLPLEKIPTLRQLVLASRPTLHLAIESDLNSEHIHYPPLRTILIKSGHELLKKWLGSLALKLESQGDWGRFEQLRMQSTYVGEGRKYIVTPKEDIMKLSL</sequence>